<evidence type="ECO:0000313" key="3">
    <source>
        <dbReference type="Proteomes" id="UP000663868"/>
    </source>
</evidence>
<dbReference type="EMBL" id="CAJOBB010002175">
    <property type="protein sequence ID" value="CAF3945114.1"/>
    <property type="molecule type" value="Genomic_DNA"/>
</dbReference>
<gene>
    <name evidence="1" type="ORF">IZO911_LOCUS33021</name>
    <name evidence="2" type="ORF">KXQ929_LOCUS25273</name>
</gene>
<dbReference type="Proteomes" id="UP000663860">
    <property type="component" value="Unassembled WGS sequence"/>
</dbReference>
<evidence type="ECO:0000313" key="2">
    <source>
        <dbReference type="EMBL" id="CAF3945114.1"/>
    </source>
</evidence>
<reference evidence="2" key="1">
    <citation type="submission" date="2021-02" db="EMBL/GenBank/DDBJ databases">
        <authorList>
            <person name="Nowell W R."/>
        </authorList>
    </citation>
    <scope>NUCLEOTIDE SEQUENCE</scope>
</reference>
<name>A0A819KBH5_9BILA</name>
<protein>
    <submittedName>
        <fullName evidence="2">Uncharacterized protein</fullName>
    </submittedName>
</protein>
<accession>A0A819KBH5</accession>
<evidence type="ECO:0000313" key="1">
    <source>
        <dbReference type="EMBL" id="CAF1281996.1"/>
    </source>
</evidence>
<organism evidence="2 3">
    <name type="scientific">Adineta steineri</name>
    <dbReference type="NCBI Taxonomy" id="433720"/>
    <lineage>
        <taxon>Eukaryota</taxon>
        <taxon>Metazoa</taxon>
        <taxon>Spiralia</taxon>
        <taxon>Gnathifera</taxon>
        <taxon>Rotifera</taxon>
        <taxon>Eurotatoria</taxon>
        <taxon>Bdelloidea</taxon>
        <taxon>Adinetida</taxon>
        <taxon>Adinetidae</taxon>
        <taxon>Adineta</taxon>
    </lineage>
</organism>
<comment type="caution">
    <text evidence="2">The sequence shown here is derived from an EMBL/GenBank/DDBJ whole genome shotgun (WGS) entry which is preliminary data.</text>
</comment>
<sequence>MHALTHNHAGFTRTNLHPHYTKISFPPQANNKALIMNETENHILHLGPKFVPPAPQQVLERLPKEIDQMKDKVGAAWRKATKTIGREPSLVNRFCQQIEEEIRKTITTETSKDSTIDSTMKYFQKVQKQKKILFRQTDKSKVFHTDTCENHIKKPAEYMSKINAYIEIATSPLKEMIEKTDTFLRNLVSKK</sequence>
<proteinExistence type="predicted"/>
<dbReference type="AlphaFoldDB" id="A0A819KBH5"/>
<dbReference type="EMBL" id="CAJNOE010000591">
    <property type="protein sequence ID" value="CAF1281996.1"/>
    <property type="molecule type" value="Genomic_DNA"/>
</dbReference>
<dbReference type="Proteomes" id="UP000663868">
    <property type="component" value="Unassembled WGS sequence"/>
</dbReference>